<feature type="transmembrane region" description="Helical" evidence="1">
    <location>
        <begin position="7"/>
        <end position="26"/>
    </location>
</feature>
<dbReference type="RefSeq" id="WP_126720624.1">
    <property type="nucleotide sequence ID" value="NZ_UPPP01000116.1"/>
</dbReference>
<dbReference type="AlphaFoldDB" id="A0A498RCU4"/>
<accession>A0A498RCU4</accession>
<keyword evidence="1" id="KW-0472">Membrane</keyword>
<name>A0A498RCU4_9FIRM</name>
<keyword evidence="1" id="KW-1133">Transmembrane helix</keyword>
<evidence type="ECO:0000256" key="1">
    <source>
        <dbReference type="SAM" id="Phobius"/>
    </source>
</evidence>
<keyword evidence="3" id="KW-1185">Reference proteome</keyword>
<feature type="transmembrane region" description="Helical" evidence="1">
    <location>
        <begin position="153"/>
        <end position="172"/>
    </location>
</feature>
<dbReference type="EMBL" id="UPPP01000116">
    <property type="protein sequence ID" value="VBB09364.1"/>
    <property type="molecule type" value="Genomic_DNA"/>
</dbReference>
<reference evidence="2 3" key="1">
    <citation type="submission" date="2018-06" db="EMBL/GenBank/DDBJ databases">
        <authorList>
            <person name="Strepis N."/>
        </authorList>
    </citation>
    <scope>NUCLEOTIDE SEQUENCE [LARGE SCALE GENOMIC DNA]</scope>
    <source>
        <strain evidence="2">LUCI</strain>
    </source>
</reference>
<evidence type="ECO:0000313" key="3">
    <source>
        <dbReference type="Proteomes" id="UP000277811"/>
    </source>
</evidence>
<proteinExistence type="predicted"/>
<sequence length="319" mass="35502">MSDLVDLLGWIGLPLIITIGTIYYVFRSVTRNSRMMKKLVSAGVVAPARIDNLEQTGTMINNNPVLRIWVTAYPQNQPPVQLEIKQLVSLISIPQVGSQVVVAYDPQKPQEAIILSKEYTDQLKNGNGLAGNTSNSNLPFRPVIPNTNFGRRIFLRMVLFLIGMAAIFAFAWKDQLVNEAYKFLPETATSLRGQWVGTMELDKSSNDPAKKPEKAVIHINFHMKQAFLGWYDGDGEMLIQGENKPHHIKLSMVEERDDGRISGSSDSGGIDFFEAKKKDGTINLKLKGSDNQDLTGVLHKGNDAEYQVLCKNLRAGTLK</sequence>
<evidence type="ECO:0000313" key="2">
    <source>
        <dbReference type="EMBL" id="VBB09364.1"/>
    </source>
</evidence>
<organism evidence="2 3">
    <name type="scientific">Lucifera butyrica</name>
    <dbReference type="NCBI Taxonomy" id="1351585"/>
    <lineage>
        <taxon>Bacteria</taxon>
        <taxon>Bacillati</taxon>
        <taxon>Bacillota</taxon>
        <taxon>Negativicutes</taxon>
        <taxon>Veillonellales</taxon>
        <taxon>Veillonellaceae</taxon>
        <taxon>Lucifera</taxon>
    </lineage>
</organism>
<gene>
    <name evidence="2" type="ORF">LUCI_4654</name>
</gene>
<dbReference type="Proteomes" id="UP000277811">
    <property type="component" value="Unassembled WGS sequence"/>
</dbReference>
<protein>
    <recommendedName>
        <fullName evidence="4">DUF3592 domain-containing protein</fullName>
    </recommendedName>
</protein>
<dbReference type="OrthoDB" id="3823543at2"/>
<evidence type="ECO:0008006" key="4">
    <source>
        <dbReference type="Google" id="ProtNLM"/>
    </source>
</evidence>
<keyword evidence="1" id="KW-0812">Transmembrane</keyword>